<feature type="region of interest" description="Disordered" evidence="1">
    <location>
        <begin position="1"/>
        <end position="33"/>
    </location>
</feature>
<keyword evidence="4" id="KW-1185">Reference proteome</keyword>
<dbReference type="EMBL" id="PVUE01000022">
    <property type="protein sequence ID" value="PRZ35201.1"/>
    <property type="molecule type" value="Genomic_DNA"/>
</dbReference>
<feature type="transmembrane region" description="Helical" evidence="2">
    <location>
        <begin position="348"/>
        <end position="370"/>
    </location>
</feature>
<name>A0A2T0ZFW9_9ACTN</name>
<evidence type="ECO:0000313" key="4">
    <source>
        <dbReference type="Proteomes" id="UP000237752"/>
    </source>
</evidence>
<evidence type="ECO:0000313" key="3">
    <source>
        <dbReference type="EMBL" id="PRZ35201.1"/>
    </source>
</evidence>
<comment type="caution">
    <text evidence="3">The sequence shown here is derived from an EMBL/GenBank/DDBJ whole genome shotgun (WGS) entry which is preliminary data.</text>
</comment>
<proteinExistence type="predicted"/>
<feature type="transmembrane region" description="Helical" evidence="2">
    <location>
        <begin position="136"/>
        <end position="159"/>
    </location>
</feature>
<sequence>MTGEKQPPAYDGPPVDPEPRRPAPNYVVTPAPHRPPPVGWTQHQMSWGESLAARGGFKNAQVPPSRWAILVLLVAQIVTNSLPILKLSGAATEQGMSTLVLWSRPAYAWSFAFLTVAVVIFALSVFLPLSRRLRVGVLVGGFTGAAGLLSVLGFFDILLRTSGSKGTASLAVGPIVAVIVGAVTLLIGVLEFLQLPTVQHKRPHAGPMRYAVFFTPVAAAAAFSVIALDISFAGKPATIPVGLVAVNESSSVSTALTQYEQAGVAVDGWWSALTVWSFVLLVIAAVLALIMLCRRAPTRIPGGFAIGPLLGLAGLFAVMWFFIALGTLTSREIALASVTKLDAAQFSAHLSLGGYLILAVGAVLMSLSAFEVADALQTPRIAPRPRTKDRPPSR</sequence>
<feature type="transmembrane region" description="Helical" evidence="2">
    <location>
        <begin position="106"/>
        <end position="129"/>
    </location>
</feature>
<keyword evidence="2" id="KW-0472">Membrane</keyword>
<keyword evidence="2" id="KW-1133">Transmembrane helix</keyword>
<dbReference type="Proteomes" id="UP000237752">
    <property type="component" value="Unassembled WGS sequence"/>
</dbReference>
<feature type="transmembrane region" description="Helical" evidence="2">
    <location>
        <begin position="67"/>
        <end position="86"/>
    </location>
</feature>
<feature type="transmembrane region" description="Helical" evidence="2">
    <location>
        <begin position="210"/>
        <end position="233"/>
    </location>
</feature>
<feature type="transmembrane region" description="Helical" evidence="2">
    <location>
        <begin position="269"/>
        <end position="292"/>
    </location>
</feature>
<accession>A0A2T0ZFW9</accession>
<dbReference type="AlphaFoldDB" id="A0A2T0ZFW9"/>
<gene>
    <name evidence="3" type="ORF">CLV47_12221</name>
</gene>
<reference evidence="3 4" key="1">
    <citation type="submission" date="2018-03" db="EMBL/GenBank/DDBJ databases">
        <title>Genomic Encyclopedia of Archaeal and Bacterial Type Strains, Phase II (KMG-II): from individual species to whole genera.</title>
        <authorList>
            <person name="Goeker M."/>
        </authorList>
    </citation>
    <scope>NUCLEOTIDE SEQUENCE [LARGE SCALE GENOMIC DNA]</scope>
    <source>
        <strain evidence="3 4">DSM 100065</strain>
    </source>
</reference>
<organism evidence="3 4">
    <name type="scientific">Antricoccus suffuscus</name>
    <dbReference type="NCBI Taxonomy" id="1629062"/>
    <lineage>
        <taxon>Bacteria</taxon>
        <taxon>Bacillati</taxon>
        <taxon>Actinomycetota</taxon>
        <taxon>Actinomycetes</taxon>
        <taxon>Geodermatophilales</taxon>
        <taxon>Antricoccaceae</taxon>
        <taxon>Antricoccus</taxon>
    </lineage>
</organism>
<dbReference type="RefSeq" id="WP_146135451.1">
    <property type="nucleotide sequence ID" value="NZ_PVUE01000022.1"/>
</dbReference>
<feature type="transmembrane region" description="Helical" evidence="2">
    <location>
        <begin position="171"/>
        <end position="190"/>
    </location>
</feature>
<evidence type="ECO:0000256" key="1">
    <source>
        <dbReference type="SAM" id="MobiDB-lite"/>
    </source>
</evidence>
<feature type="transmembrane region" description="Helical" evidence="2">
    <location>
        <begin position="304"/>
        <end position="328"/>
    </location>
</feature>
<protein>
    <submittedName>
        <fullName evidence="3">Uncharacterized protein</fullName>
    </submittedName>
</protein>
<keyword evidence="2" id="KW-0812">Transmembrane</keyword>
<evidence type="ECO:0000256" key="2">
    <source>
        <dbReference type="SAM" id="Phobius"/>
    </source>
</evidence>